<dbReference type="InterPro" id="IPR011009">
    <property type="entry name" value="Kinase-like_dom_sf"/>
</dbReference>
<sequence length="219" mass="24676">FFREVVKWKHISHPNIVPYVAVALGEHQVYITNEWMNRGNVKQYLTQNPDANRRNLIYDAGLGLSYLHTNDIIHGNLRATNVLINDAGRACIADFGIATALYKDSVAPAFTSTFISFENVRWMAPEVLFPDSVETSSPLAEGDVYSFAMVMWEIFTGQVPFNRVHPTAVICKVVQGARPSRPANVASLGLSDAVWDLMCLCWQEDRFRRPKMPGLLVYL</sequence>
<dbReference type="Proteomes" id="UP000218811">
    <property type="component" value="Unassembled WGS sequence"/>
</dbReference>
<dbReference type="GO" id="GO:0004674">
    <property type="term" value="F:protein serine/threonine kinase activity"/>
    <property type="evidence" value="ECO:0007669"/>
    <property type="project" value="TreeGrafter"/>
</dbReference>
<protein>
    <submittedName>
        <fullName evidence="2">Kinase-like protein</fullName>
    </submittedName>
</protein>
<keyword evidence="2" id="KW-0808">Transferase</keyword>
<dbReference type="OrthoDB" id="3265205at2759"/>
<name>A0A2H3J5R9_WOLCO</name>
<dbReference type="InterPro" id="IPR001245">
    <property type="entry name" value="Ser-Thr/Tyr_kinase_cat_dom"/>
</dbReference>
<keyword evidence="2" id="KW-0418">Kinase</keyword>
<accession>A0A2H3J5R9</accession>
<dbReference type="SUPFAM" id="SSF56112">
    <property type="entry name" value="Protein kinase-like (PK-like)"/>
    <property type="match status" value="1"/>
</dbReference>
<gene>
    <name evidence="2" type="ORF">WOLCODRAFT_43906</name>
</gene>
<dbReference type="PROSITE" id="PS50011">
    <property type="entry name" value="PROTEIN_KINASE_DOM"/>
    <property type="match status" value="1"/>
</dbReference>
<dbReference type="Pfam" id="PF07714">
    <property type="entry name" value="PK_Tyr_Ser-Thr"/>
    <property type="match status" value="1"/>
</dbReference>
<feature type="non-terminal residue" evidence="2">
    <location>
        <position position="1"/>
    </location>
</feature>
<dbReference type="Gene3D" id="1.10.510.10">
    <property type="entry name" value="Transferase(Phosphotransferase) domain 1"/>
    <property type="match status" value="1"/>
</dbReference>
<feature type="domain" description="Protein kinase" evidence="1">
    <location>
        <begin position="1"/>
        <end position="219"/>
    </location>
</feature>
<dbReference type="STRING" id="742152.A0A2H3J5R9"/>
<dbReference type="PANTHER" id="PTHR44329">
    <property type="entry name" value="SERINE/THREONINE-PROTEIN KINASE TNNI3K-RELATED"/>
    <property type="match status" value="1"/>
</dbReference>
<evidence type="ECO:0000313" key="3">
    <source>
        <dbReference type="Proteomes" id="UP000218811"/>
    </source>
</evidence>
<dbReference type="AlphaFoldDB" id="A0A2H3J5R9"/>
<reference evidence="2 3" key="1">
    <citation type="journal article" date="2012" name="Science">
        <title>The Paleozoic origin of enzymatic lignin decomposition reconstructed from 31 fungal genomes.</title>
        <authorList>
            <person name="Floudas D."/>
            <person name="Binder M."/>
            <person name="Riley R."/>
            <person name="Barry K."/>
            <person name="Blanchette R.A."/>
            <person name="Henrissat B."/>
            <person name="Martinez A.T."/>
            <person name="Otillar R."/>
            <person name="Spatafora J.W."/>
            <person name="Yadav J.S."/>
            <person name="Aerts A."/>
            <person name="Benoit I."/>
            <person name="Boyd A."/>
            <person name="Carlson A."/>
            <person name="Copeland A."/>
            <person name="Coutinho P.M."/>
            <person name="de Vries R.P."/>
            <person name="Ferreira P."/>
            <person name="Findley K."/>
            <person name="Foster B."/>
            <person name="Gaskell J."/>
            <person name="Glotzer D."/>
            <person name="Gorecki P."/>
            <person name="Heitman J."/>
            <person name="Hesse C."/>
            <person name="Hori C."/>
            <person name="Igarashi K."/>
            <person name="Jurgens J.A."/>
            <person name="Kallen N."/>
            <person name="Kersten P."/>
            <person name="Kohler A."/>
            <person name="Kuees U."/>
            <person name="Kumar T.K.A."/>
            <person name="Kuo A."/>
            <person name="LaButti K."/>
            <person name="Larrondo L.F."/>
            <person name="Lindquist E."/>
            <person name="Ling A."/>
            <person name="Lombard V."/>
            <person name="Lucas S."/>
            <person name="Lundell T."/>
            <person name="Martin R."/>
            <person name="McLaughlin D.J."/>
            <person name="Morgenstern I."/>
            <person name="Morin E."/>
            <person name="Murat C."/>
            <person name="Nagy L.G."/>
            <person name="Nolan M."/>
            <person name="Ohm R.A."/>
            <person name="Patyshakuliyeva A."/>
            <person name="Rokas A."/>
            <person name="Ruiz-Duenas F.J."/>
            <person name="Sabat G."/>
            <person name="Salamov A."/>
            <person name="Samejima M."/>
            <person name="Schmutz J."/>
            <person name="Slot J.C."/>
            <person name="St John F."/>
            <person name="Stenlid J."/>
            <person name="Sun H."/>
            <person name="Sun S."/>
            <person name="Syed K."/>
            <person name="Tsang A."/>
            <person name="Wiebenga A."/>
            <person name="Young D."/>
            <person name="Pisabarro A."/>
            <person name="Eastwood D.C."/>
            <person name="Martin F."/>
            <person name="Cullen D."/>
            <person name="Grigoriev I.V."/>
            <person name="Hibbett D.S."/>
        </authorList>
    </citation>
    <scope>NUCLEOTIDE SEQUENCE [LARGE SCALE GENOMIC DNA]</scope>
    <source>
        <strain evidence="2 3">MD-104</strain>
    </source>
</reference>
<organism evidence="2 3">
    <name type="scientific">Wolfiporia cocos (strain MD-104)</name>
    <name type="common">Brown rot fungus</name>
    <dbReference type="NCBI Taxonomy" id="742152"/>
    <lineage>
        <taxon>Eukaryota</taxon>
        <taxon>Fungi</taxon>
        <taxon>Dikarya</taxon>
        <taxon>Basidiomycota</taxon>
        <taxon>Agaricomycotina</taxon>
        <taxon>Agaricomycetes</taxon>
        <taxon>Polyporales</taxon>
        <taxon>Phaeolaceae</taxon>
        <taxon>Wolfiporia</taxon>
    </lineage>
</organism>
<keyword evidence="3" id="KW-1185">Reference proteome</keyword>
<dbReference type="GO" id="GO:0005524">
    <property type="term" value="F:ATP binding"/>
    <property type="evidence" value="ECO:0007669"/>
    <property type="project" value="InterPro"/>
</dbReference>
<dbReference type="InterPro" id="IPR000719">
    <property type="entry name" value="Prot_kinase_dom"/>
</dbReference>
<feature type="non-terminal residue" evidence="2">
    <location>
        <position position="219"/>
    </location>
</feature>
<dbReference type="OMA" id="FGNICEY"/>
<dbReference type="PIRSF" id="PIRSF000654">
    <property type="entry name" value="Integrin-linked_kinase"/>
    <property type="match status" value="1"/>
</dbReference>
<proteinExistence type="predicted"/>
<dbReference type="InterPro" id="IPR051681">
    <property type="entry name" value="Ser/Thr_Kinases-Pseudokinases"/>
</dbReference>
<evidence type="ECO:0000313" key="2">
    <source>
        <dbReference type="EMBL" id="PCH37015.1"/>
    </source>
</evidence>
<dbReference type="EMBL" id="KB467909">
    <property type="protein sequence ID" value="PCH37015.1"/>
    <property type="molecule type" value="Genomic_DNA"/>
</dbReference>
<evidence type="ECO:0000259" key="1">
    <source>
        <dbReference type="PROSITE" id="PS50011"/>
    </source>
</evidence>